<dbReference type="Pfam" id="PF00400">
    <property type="entry name" value="WD40"/>
    <property type="match status" value="5"/>
</dbReference>
<keyword evidence="4" id="KW-0539">Nucleus</keyword>
<comment type="caution">
    <text evidence="7">The sequence shown here is derived from an EMBL/GenBank/DDBJ whole genome shotgun (WGS) entry which is preliminary data.</text>
</comment>
<evidence type="ECO:0000256" key="2">
    <source>
        <dbReference type="ARBA" id="ARBA00022574"/>
    </source>
</evidence>
<protein>
    <submittedName>
        <fullName evidence="7">WD repeat protein</fullName>
    </submittedName>
</protein>
<feature type="repeat" description="WD" evidence="5">
    <location>
        <begin position="342"/>
        <end position="382"/>
    </location>
</feature>
<dbReference type="PANTHER" id="PTHR22846:SF2">
    <property type="entry name" value="F-BOX-LIKE_WD REPEAT-CONTAINING PROTEIN EBI"/>
    <property type="match status" value="1"/>
</dbReference>
<dbReference type="Pfam" id="PF08513">
    <property type="entry name" value="LisH"/>
    <property type="match status" value="1"/>
</dbReference>
<keyword evidence="8" id="KW-1185">Reference proteome</keyword>
<dbReference type="Proteomes" id="UP000179807">
    <property type="component" value="Unassembled WGS sequence"/>
</dbReference>
<dbReference type="PRINTS" id="PR00320">
    <property type="entry name" value="GPROTEINBRPT"/>
</dbReference>
<dbReference type="GO" id="GO:0003714">
    <property type="term" value="F:transcription corepressor activity"/>
    <property type="evidence" value="ECO:0007669"/>
    <property type="project" value="InterPro"/>
</dbReference>
<dbReference type="InterPro" id="IPR001680">
    <property type="entry name" value="WD40_rpt"/>
</dbReference>
<evidence type="ECO:0000256" key="4">
    <source>
        <dbReference type="ARBA" id="ARBA00023242"/>
    </source>
</evidence>
<dbReference type="GO" id="GO:0000118">
    <property type="term" value="C:histone deacetylase complex"/>
    <property type="evidence" value="ECO:0007669"/>
    <property type="project" value="TreeGrafter"/>
</dbReference>
<feature type="repeat" description="WD" evidence="5">
    <location>
        <begin position="119"/>
        <end position="160"/>
    </location>
</feature>
<dbReference type="OrthoDB" id="1367865at2759"/>
<dbReference type="SUPFAM" id="SSF50969">
    <property type="entry name" value="YVTN repeat-like/Quinoprotein amine dehydrogenase"/>
    <property type="match status" value="1"/>
</dbReference>
<dbReference type="EMBL" id="MLAK01000552">
    <property type="protein sequence ID" value="OHT12905.1"/>
    <property type="molecule type" value="Genomic_DNA"/>
</dbReference>
<evidence type="ECO:0000313" key="8">
    <source>
        <dbReference type="Proteomes" id="UP000179807"/>
    </source>
</evidence>
<comment type="subcellular location">
    <subcellularLocation>
        <location evidence="1">Nucleus</location>
    </subcellularLocation>
</comment>
<dbReference type="InterPro" id="IPR011047">
    <property type="entry name" value="Quinoprotein_ADH-like_sf"/>
</dbReference>
<dbReference type="VEuPathDB" id="TrichDB:TRFO_17052"/>
<dbReference type="SMART" id="SM00667">
    <property type="entry name" value="LisH"/>
    <property type="match status" value="1"/>
</dbReference>
<reference evidence="7" key="1">
    <citation type="submission" date="2016-10" db="EMBL/GenBank/DDBJ databases">
        <authorList>
            <person name="Benchimol M."/>
            <person name="Almeida L.G."/>
            <person name="Vasconcelos A.T."/>
            <person name="Perreira-Neves A."/>
            <person name="Rosa I.A."/>
            <person name="Tasca T."/>
            <person name="Bogo M.R."/>
            <person name="de Souza W."/>
        </authorList>
    </citation>
    <scope>NUCLEOTIDE SEQUENCE [LARGE SCALE GENOMIC DNA]</scope>
    <source>
        <strain evidence="7">K</strain>
    </source>
</reference>
<dbReference type="FunFam" id="1.20.960.30:FF:000001">
    <property type="entry name" value="F-box-like/WD repeat-containing protein TBL1XR1"/>
    <property type="match status" value="1"/>
</dbReference>
<evidence type="ECO:0000313" key="7">
    <source>
        <dbReference type="EMBL" id="OHT12905.1"/>
    </source>
</evidence>
<feature type="region of interest" description="Disordered" evidence="6">
    <location>
        <begin position="91"/>
        <end position="110"/>
    </location>
</feature>
<dbReference type="SMART" id="SM00320">
    <property type="entry name" value="WD40"/>
    <property type="match status" value="7"/>
</dbReference>
<keyword evidence="2 5" id="KW-0853">WD repeat</keyword>
<dbReference type="GeneID" id="94834059"/>
<dbReference type="GO" id="GO:0006357">
    <property type="term" value="P:regulation of transcription by RNA polymerase II"/>
    <property type="evidence" value="ECO:0007669"/>
    <property type="project" value="TreeGrafter"/>
</dbReference>
<dbReference type="InterPro" id="IPR045183">
    <property type="entry name" value="Ebi-like"/>
</dbReference>
<evidence type="ECO:0000256" key="3">
    <source>
        <dbReference type="ARBA" id="ARBA00022737"/>
    </source>
</evidence>
<gene>
    <name evidence="7" type="ORF">TRFO_17052</name>
</gene>
<keyword evidence="3" id="KW-0677">Repeat</keyword>
<dbReference type="InterPro" id="IPR011044">
    <property type="entry name" value="Quino_amine_DH_bsu"/>
</dbReference>
<dbReference type="Gene3D" id="2.130.10.10">
    <property type="entry name" value="YVTN repeat-like/Quinoprotein amine dehydrogenase"/>
    <property type="match status" value="1"/>
</dbReference>
<dbReference type="InterPro" id="IPR019775">
    <property type="entry name" value="WD40_repeat_CS"/>
</dbReference>
<dbReference type="PROSITE" id="PS50294">
    <property type="entry name" value="WD_REPEATS_REGION"/>
    <property type="match status" value="4"/>
</dbReference>
<dbReference type="PANTHER" id="PTHR22846">
    <property type="entry name" value="WD40 REPEAT PROTEIN"/>
    <property type="match status" value="1"/>
</dbReference>
<dbReference type="CDD" id="cd00200">
    <property type="entry name" value="WD40"/>
    <property type="match status" value="1"/>
</dbReference>
<evidence type="ECO:0000256" key="1">
    <source>
        <dbReference type="ARBA" id="ARBA00004123"/>
    </source>
</evidence>
<dbReference type="RefSeq" id="XP_068366041.1">
    <property type="nucleotide sequence ID" value="XM_068499355.1"/>
</dbReference>
<dbReference type="InterPro" id="IPR020472">
    <property type="entry name" value="WD40_PAC1"/>
</dbReference>
<dbReference type="PROSITE" id="PS50082">
    <property type="entry name" value="WD_REPEATS_2"/>
    <property type="match status" value="4"/>
</dbReference>
<accession>A0A1J4KNL8</accession>
<dbReference type="SUPFAM" id="SSF50998">
    <property type="entry name" value="Quinoprotein alcohol dehydrogenase-like"/>
    <property type="match status" value="1"/>
</dbReference>
<evidence type="ECO:0000256" key="6">
    <source>
        <dbReference type="SAM" id="MobiDB-lite"/>
    </source>
</evidence>
<proteinExistence type="predicted"/>
<organism evidence="7 8">
    <name type="scientific">Tritrichomonas foetus</name>
    <dbReference type="NCBI Taxonomy" id="1144522"/>
    <lineage>
        <taxon>Eukaryota</taxon>
        <taxon>Metamonada</taxon>
        <taxon>Parabasalia</taxon>
        <taxon>Tritrichomonadida</taxon>
        <taxon>Tritrichomonadidae</taxon>
        <taxon>Tritrichomonas</taxon>
    </lineage>
</organism>
<dbReference type="AlphaFoldDB" id="A0A1J4KNL8"/>
<sequence>MISSDEINFLVMRYFKECGFDHSRYTFEAESPIDLSNFNGAQIPPGALITLLQKGLLYIQLEKEINSANKGGQSFNSQLTLLDAALREGSALPQKQDKTPEPPSDSPSIQLDPSNSILLAEHSKDVLCCSWSLDGRFLATGSSDNTAIIWDMSNPASVSHCILQHSKVSGGTGQLVQHQVSSLDWSQPDGATPHGFLITGCSDGTTHVWDASGALIQEVVNGQGAIHVVRFDPTGQKYVCGSADSNVIIATTETGEVIKSVNVKHGPVLDASWCNEGCFAVGCDDGFIVKFDAAVNDGEPIFMPGHTATVNGLAWSQNGEFLASCSDDKTIRLWRDTESTILKGHTNPVYTVRWSVNDVLASASFDNTVRLWDPQSGQCTHTLTSHSMPIYSLCFSPDGEFLASGSVDQSIKFWKVSDGTLMCTCIGLQNIFDLQCDREGQYISACFEGGNVVAIPLANLPLRQE</sequence>
<name>A0A1J4KNL8_9EUKA</name>
<dbReference type="InterPro" id="IPR006594">
    <property type="entry name" value="LisH"/>
</dbReference>
<dbReference type="PROSITE" id="PS50896">
    <property type="entry name" value="LISH"/>
    <property type="match status" value="1"/>
</dbReference>
<dbReference type="InterPro" id="IPR015943">
    <property type="entry name" value="WD40/YVTN_repeat-like_dom_sf"/>
</dbReference>
<feature type="repeat" description="WD" evidence="5">
    <location>
        <begin position="303"/>
        <end position="334"/>
    </location>
</feature>
<feature type="repeat" description="WD" evidence="5">
    <location>
        <begin position="383"/>
        <end position="424"/>
    </location>
</feature>
<dbReference type="PROSITE" id="PS00678">
    <property type="entry name" value="WD_REPEATS_1"/>
    <property type="match status" value="1"/>
</dbReference>
<evidence type="ECO:0000256" key="5">
    <source>
        <dbReference type="PROSITE-ProRule" id="PRU00221"/>
    </source>
</evidence>
<dbReference type="Gene3D" id="1.20.960.30">
    <property type="match status" value="1"/>
</dbReference>